<keyword evidence="2" id="KW-1185">Reference proteome</keyword>
<organism evidence="1 2">
    <name type="scientific">Leptospira wolffii</name>
    <dbReference type="NCBI Taxonomy" id="409998"/>
    <lineage>
        <taxon>Bacteria</taxon>
        <taxon>Pseudomonadati</taxon>
        <taxon>Spirochaetota</taxon>
        <taxon>Spirochaetia</taxon>
        <taxon>Leptospirales</taxon>
        <taxon>Leptospiraceae</taxon>
        <taxon>Leptospira</taxon>
    </lineage>
</organism>
<name>A0ABV5BMV3_9LEPT</name>
<evidence type="ECO:0000313" key="2">
    <source>
        <dbReference type="Proteomes" id="UP001580391"/>
    </source>
</evidence>
<reference evidence="1 2" key="1">
    <citation type="submission" date="2024-09" db="EMBL/GenBank/DDBJ databases">
        <title>Taxonomic and Genotyping Characterization of Leptospira Strains isolated from Multiple Sources in Colombia highlights the importance of intermediate species.</title>
        <authorList>
            <person name="Torres Higuera L."/>
            <person name="Rojas Tapias D."/>
            <person name="Jimenez Velasquez S."/>
            <person name="Renjifo Ibanez C."/>
        </authorList>
    </citation>
    <scope>NUCLEOTIDE SEQUENCE [LARGE SCALE GENOMIC DNA]</scope>
    <source>
        <strain evidence="1 2">Lep080</strain>
    </source>
</reference>
<proteinExistence type="predicted"/>
<dbReference type="Proteomes" id="UP001580391">
    <property type="component" value="Unassembled WGS sequence"/>
</dbReference>
<accession>A0ABV5BMV3</accession>
<sequence>MHSKRIDGLTIAGKGNLVFDFRSSLAISYYLFSFSDGEKRMAQIEFQYSSCGPNEQEFTL</sequence>
<dbReference type="RefSeq" id="WP_375516978.1">
    <property type="nucleotide sequence ID" value="NZ_JBHILI010000004.1"/>
</dbReference>
<protein>
    <submittedName>
        <fullName evidence="1">Uncharacterized protein</fullName>
    </submittedName>
</protein>
<gene>
    <name evidence="1" type="ORF">ACE5IX_08435</name>
</gene>
<comment type="caution">
    <text evidence="1">The sequence shown here is derived from an EMBL/GenBank/DDBJ whole genome shotgun (WGS) entry which is preliminary data.</text>
</comment>
<dbReference type="EMBL" id="JBHILJ010000003">
    <property type="protein sequence ID" value="MFB5736530.1"/>
    <property type="molecule type" value="Genomic_DNA"/>
</dbReference>
<evidence type="ECO:0000313" key="1">
    <source>
        <dbReference type="EMBL" id="MFB5736530.1"/>
    </source>
</evidence>